<dbReference type="GeneID" id="91466126"/>
<name>A0A7H1Q956_9ACTN</name>
<evidence type="ECO:0000313" key="9">
    <source>
        <dbReference type="Proteomes" id="UP000516422"/>
    </source>
</evidence>
<evidence type="ECO:0000256" key="6">
    <source>
        <dbReference type="ARBA" id="ARBA00023033"/>
    </source>
</evidence>
<evidence type="ECO:0000256" key="4">
    <source>
        <dbReference type="ARBA" id="ARBA00023002"/>
    </source>
</evidence>
<evidence type="ECO:0000256" key="7">
    <source>
        <dbReference type="RuleBase" id="RU000461"/>
    </source>
</evidence>
<dbReference type="Pfam" id="PF00067">
    <property type="entry name" value="p450"/>
    <property type="match status" value="1"/>
</dbReference>
<dbReference type="GO" id="GO:0020037">
    <property type="term" value="F:heme binding"/>
    <property type="evidence" value="ECO:0007669"/>
    <property type="project" value="InterPro"/>
</dbReference>
<evidence type="ECO:0000256" key="2">
    <source>
        <dbReference type="ARBA" id="ARBA00022617"/>
    </source>
</evidence>
<reference evidence="8 9" key="1">
    <citation type="submission" date="2020-04" db="EMBL/GenBank/DDBJ databases">
        <title>Characterization and engineering of Streptomyces griseofuscus DSM40191 as a potential heterologous host for expression of BGCs.</title>
        <authorList>
            <person name="Gren T."/>
            <person name="Whitford C.M."/>
            <person name="Mohite O.S."/>
            <person name="Joergensen T.S."/>
            <person name="Nielsen J.B."/>
            <person name="Lee S.Y."/>
            <person name="Weber T."/>
        </authorList>
    </citation>
    <scope>NUCLEOTIDE SEQUENCE [LARGE SCALE GENOMIC DNA]</scope>
    <source>
        <strain evidence="8 9">DSM 40191</strain>
    </source>
</reference>
<dbReference type="InterPro" id="IPR017972">
    <property type="entry name" value="Cyt_P450_CS"/>
</dbReference>
<dbReference type="InterPro" id="IPR036396">
    <property type="entry name" value="Cyt_P450_sf"/>
</dbReference>
<evidence type="ECO:0000313" key="8">
    <source>
        <dbReference type="EMBL" id="QNT96836.1"/>
    </source>
</evidence>
<dbReference type="EMBL" id="CP051006">
    <property type="protein sequence ID" value="QNT96836.1"/>
    <property type="molecule type" value="Genomic_DNA"/>
</dbReference>
<protein>
    <submittedName>
        <fullName evidence="8">Cytochrome P450</fullName>
    </submittedName>
</protein>
<dbReference type="AlphaFoldDB" id="A0A7H1Q956"/>
<evidence type="ECO:0000256" key="1">
    <source>
        <dbReference type="ARBA" id="ARBA00010617"/>
    </source>
</evidence>
<dbReference type="PANTHER" id="PTHR46696">
    <property type="entry name" value="P450, PUTATIVE (EUROFUNG)-RELATED"/>
    <property type="match status" value="1"/>
</dbReference>
<evidence type="ECO:0000256" key="3">
    <source>
        <dbReference type="ARBA" id="ARBA00022723"/>
    </source>
</evidence>
<dbReference type="SUPFAM" id="SSF48264">
    <property type="entry name" value="Cytochrome P450"/>
    <property type="match status" value="1"/>
</dbReference>
<dbReference type="RefSeq" id="WP_037658860.1">
    <property type="nucleotide sequence ID" value="NZ_CP051006.1"/>
</dbReference>
<dbReference type="GO" id="GO:0005506">
    <property type="term" value="F:iron ion binding"/>
    <property type="evidence" value="ECO:0007669"/>
    <property type="project" value="InterPro"/>
</dbReference>
<dbReference type="Gene3D" id="1.10.630.10">
    <property type="entry name" value="Cytochrome P450"/>
    <property type="match status" value="1"/>
</dbReference>
<keyword evidence="3 7" id="KW-0479">Metal-binding</keyword>
<dbReference type="CDD" id="cd11031">
    <property type="entry name" value="Cyp158A-like"/>
    <property type="match status" value="1"/>
</dbReference>
<evidence type="ECO:0000256" key="5">
    <source>
        <dbReference type="ARBA" id="ARBA00023004"/>
    </source>
</evidence>
<organism evidence="8 9">
    <name type="scientific">Streptomyces griseofuscus</name>
    <dbReference type="NCBI Taxonomy" id="146922"/>
    <lineage>
        <taxon>Bacteria</taxon>
        <taxon>Bacillati</taxon>
        <taxon>Actinomycetota</taxon>
        <taxon>Actinomycetes</taxon>
        <taxon>Kitasatosporales</taxon>
        <taxon>Streptomycetaceae</taxon>
        <taxon>Streptomyces</taxon>
    </lineage>
</organism>
<dbReference type="PRINTS" id="PR00359">
    <property type="entry name" value="BP450"/>
</dbReference>
<dbReference type="FunFam" id="1.10.630.10:FF:000018">
    <property type="entry name" value="Cytochrome P450 monooxygenase"/>
    <property type="match status" value="1"/>
</dbReference>
<dbReference type="GO" id="GO:0016705">
    <property type="term" value="F:oxidoreductase activity, acting on paired donors, with incorporation or reduction of molecular oxygen"/>
    <property type="evidence" value="ECO:0007669"/>
    <property type="project" value="InterPro"/>
</dbReference>
<dbReference type="PANTHER" id="PTHR46696:SF1">
    <property type="entry name" value="CYTOCHROME P450 YJIB-RELATED"/>
    <property type="match status" value="1"/>
</dbReference>
<dbReference type="GO" id="GO:0004497">
    <property type="term" value="F:monooxygenase activity"/>
    <property type="evidence" value="ECO:0007669"/>
    <property type="project" value="UniProtKB-KW"/>
</dbReference>
<dbReference type="InterPro" id="IPR002397">
    <property type="entry name" value="Cyt_P450_B"/>
</dbReference>
<dbReference type="PROSITE" id="PS00086">
    <property type="entry name" value="CYTOCHROME_P450"/>
    <property type="match status" value="1"/>
</dbReference>
<keyword evidence="5 7" id="KW-0408">Iron</keyword>
<keyword evidence="4 7" id="KW-0560">Oxidoreductase</keyword>
<gene>
    <name evidence="8" type="ORF">HEP81_06601</name>
</gene>
<keyword evidence="2 7" id="KW-0349">Heme</keyword>
<dbReference type="InterPro" id="IPR001128">
    <property type="entry name" value="Cyt_P450"/>
</dbReference>
<accession>A0A7H1Q956</accession>
<dbReference type="Proteomes" id="UP000516422">
    <property type="component" value="Chromosome"/>
</dbReference>
<dbReference type="KEGG" id="sgf:HEP81_06601"/>
<keyword evidence="6 7" id="KW-0503">Monooxygenase</keyword>
<proteinExistence type="inferred from homology"/>
<sequence>MTETEEATLTEAVPPVRHWPALDLTGTDFDPVLAELMREGPVTRIQLPNGEGWAWLVTRHDDVRMVTNDPRFGREAVMDKPVTRLAPHFIPDRGAVGFLDPPDHTRLRRSVTAAFTAKGVERVREKARDMLDEQIDQLLKDGPPADLTAAILSPFPIAVICELMGVPAADRHDMHEWTQLILSSAHGKEVSERAKREMSAYFSGLIGARGSSTAEDVTSLLGAAVSAGEVTLEEAVGLAVLLQIGGEAVTNNSGQMFYLLLTRPGLAERLRHEPEIRPKAIDELLRYIPHRNAVGLSRIALEDVEIRGVRIRAGDAVYVSYLAANRDPEVFPDPEEIDFSRCPNPHVSFGFGPHYCPGGQLARLESELLVDALLDRIPGLKLAVPAEEVPFKKGALIRGPEALPVMW</sequence>
<comment type="similarity">
    <text evidence="1 7">Belongs to the cytochrome P450 family.</text>
</comment>